<keyword evidence="6" id="KW-0812">Transmembrane</keyword>
<feature type="domain" description="Signal transduction histidine kinase subgroup 3 dimerisation and phosphoacceptor" evidence="8">
    <location>
        <begin position="179"/>
        <end position="244"/>
    </location>
</feature>
<feature type="domain" description="DesK/YvfT N-terminal" evidence="9">
    <location>
        <begin position="1"/>
        <end position="150"/>
    </location>
</feature>
<keyword evidence="4 10" id="KW-0418">Kinase</keyword>
<dbReference type="EMBL" id="FQVW01000085">
    <property type="protein sequence ID" value="SHG91008.1"/>
    <property type="molecule type" value="Genomic_DNA"/>
</dbReference>
<dbReference type="InterPro" id="IPR036890">
    <property type="entry name" value="HATPase_C_sf"/>
</dbReference>
<dbReference type="SUPFAM" id="SSF55874">
    <property type="entry name" value="ATPase domain of HSP90 chaperone/DNA topoisomerase II/histidine kinase"/>
    <property type="match status" value="1"/>
</dbReference>
<evidence type="ECO:0000256" key="5">
    <source>
        <dbReference type="ARBA" id="ARBA00023012"/>
    </source>
</evidence>
<evidence type="ECO:0000256" key="3">
    <source>
        <dbReference type="ARBA" id="ARBA00022679"/>
    </source>
</evidence>
<accession>A0A1M5NND7</accession>
<evidence type="ECO:0000259" key="8">
    <source>
        <dbReference type="Pfam" id="PF07730"/>
    </source>
</evidence>
<dbReference type="STRING" id="930117.SAMN05216225_10857"/>
<keyword evidence="5" id="KW-0902">Two-component regulatory system</keyword>
<name>A0A1M5NND7_9BACI</name>
<dbReference type="Gene3D" id="3.30.565.10">
    <property type="entry name" value="Histidine kinase-like ATPase, C-terminal domain"/>
    <property type="match status" value="1"/>
</dbReference>
<dbReference type="Pfam" id="PF07730">
    <property type="entry name" value="HisKA_3"/>
    <property type="match status" value="1"/>
</dbReference>
<dbReference type="GO" id="GO:0016020">
    <property type="term" value="C:membrane"/>
    <property type="evidence" value="ECO:0007669"/>
    <property type="project" value="InterPro"/>
</dbReference>
<dbReference type="InterPro" id="IPR050482">
    <property type="entry name" value="Sensor_HK_TwoCompSys"/>
</dbReference>
<evidence type="ECO:0000259" key="9">
    <source>
        <dbReference type="Pfam" id="PF23540"/>
    </source>
</evidence>
<dbReference type="PANTHER" id="PTHR24421:SF63">
    <property type="entry name" value="SENSOR HISTIDINE KINASE DESK"/>
    <property type="match status" value="1"/>
</dbReference>
<comment type="catalytic activity">
    <reaction evidence="1">
        <text>ATP + protein L-histidine = ADP + protein N-phospho-L-histidine.</text>
        <dbReference type="EC" id="2.7.13.3"/>
    </reaction>
</comment>
<feature type="transmembrane region" description="Helical" evidence="6">
    <location>
        <begin position="12"/>
        <end position="31"/>
    </location>
</feature>
<feature type="transmembrane region" description="Helical" evidence="6">
    <location>
        <begin position="107"/>
        <end position="124"/>
    </location>
</feature>
<evidence type="ECO:0000259" key="7">
    <source>
        <dbReference type="Pfam" id="PF02518"/>
    </source>
</evidence>
<evidence type="ECO:0000256" key="2">
    <source>
        <dbReference type="ARBA" id="ARBA00012438"/>
    </source>
</evidence>
<keyword evidence="6" id="KW-0472">Membrane</keyword>
<feature type="domain" description="Histidine kinase/HSP90-like ATPase" evidence="7">
    <location>
        <begin position="282"/>
        <end position="366"/>
    </location>
</feature>
<evidence type="ECO:0000313" key="10">
    <source>
        <dbReference type="EMBL" id="SHG91008.1"/>
    </source>
</evidence>
<dbReference type="GO" id="GO:0000155">
    <property type="term" value="F:phosphorelay sensor kinase activity"/>
    <property type="evidence" value="ECO:0007669"/>
    <property type="project" value="InterPro"/>
</dbReference>
<reference evidence="10 11" key="1">
    <citation type="submission" date="2016-11" db="EMBL/GenBank/DDBJ databases">
        <authorList>
            <person name="Jaros S."/>
            <person name="Januszkiewicz K."/>
            <person name="Wedrychowicz H."/>
        </authorList>
    </citation>
    <scope>NUCLEOTIDE SEQUENCE [LARGE SCALE GENOMIC DNA]</scope>
    <source>
        <strain evidence="10 11">IBRC-M 10683</strain>
    </source>
</reference>
<evidence type="ECO:0000256" key="1">
    <source>
        <dbReference type="ARBA" id="ARBA00000085"/>
    </source>
</evidence>
<dbReference type="Pfam" id="PF23540">
    <property type="entry name" value="DesK_N"/>
    <property type="match status" value="1"/>
</dbReference>
<feature type="transmembrane region" description="Helical" evidence="6">
    <location>
        <begin position="130"/>
        <end position="149"/>
    </location>
</feature>
<dbReference type="EC" id="2.7.13.3" evidence="2"/>
<feature type="transmembrane region" description="Helical" evidence="6">
    <location>
        <begin position="37"/>
        <end position="55"/>
    </location>
</feature>
<dbReference type="CDD" id="cd16917">
    <property type="entry name" value="HATPase_UhpB-NarQ-NarX-like"/>
    <property type="match status" value="1"/>
</dbReference>
<dbReference type="Proteomes" id="UP000183988">
    <property type="component" value="Unassembled WGS sequence"/>
</dbReference>
<dbReference type="Pfam" id="PF02518">
    <property type="entry name" value="HATPase_c"/>
    <property type="match status" value="1"/>
</dbReference>
<dbReference type="OrthoDB" id="9797605at2"/>
<dbReference type="InterPro" id="IPR003594">
    <property type="entry name" value="HATPase_dom"/>
</dbReference>
<keyword evidence="3" id="KW-0808">Transferase</keyword>
<protein>
    <recommendedName>
        <fullName evidence="2">histidine kinase</fullName>
        <ecNumber evidence="2">2.7.13.3</ecNumber>
    </recommendedName>
</protein>
<keyword evidence="11" id="KW-1185">Reference proteome</keyword>
<organism evidence="10 11">
    <name type="scientific">Ornithinibacillus halophilus</name>
    <dbReference type="NCBI Taxonomy" id="930117"/>
    <lineage>
        <taxon>Bacteria</taxon>
        <taxon>Bacillati</taxon>
        <taxon>Bacillota</taxon>
        <taxon>Bacilli</taxon>
        <taxon>Bacillales</taxon>
        <taxon>Bacillaceae</taxon>
        <taxon>Ornithinibacillus</taxon>
    </lineage>
</organism>
<sequence length="381" mass="43144">MQKWYQIFSKNTGLSIYAWIIFCLLPFYFIISSSTPIEIIIGVLMIMLFFTTYRLSFIKKGWTVYVSVGIEIAINIGMTLYFGYVYFALFLAFFIGNIANKSGFITLYVVHLVTSIAAVTVGFFTQSEAYFSQLPFIIITVIGVILLPFNMYNRNKRDLLENQLENANKKISQLMVMEERERIARDLHDTLGQKLSLIGLKSDLAEKLVHRNPTKAIQEIHDINQTARTALNEVREMVSNMKSTKLEDEIVRIKEVIKAAEIDFKLKGTPVLTNTPLLVENVLSMCLKEAITNVVNHSQATRCSIWIAQSDSEVRISVDDNGIGMKEESDSIESNGIQGMRERLEFVNGDLQIESKNGTTLIIQVPKIVQQSTNVNQEGLV</sequence>
<evidence type="ECO:0000313" key="11">
    <source>
        <dbReference type="Proteomes" id="UP000183988"/>
    </source>
</evidence>
<dbReference type="InterPro" id="IPR011712">
    <property type="entry name" value="Sig_transdc_His_kin_sub3_dim/P"/>
</dbReference>
<dbReference type="Gene3D" id="1.20.5.1930">
    <property type="match status" value="1"/>
</dbReference>
<dbReference type="InterPro" id="IPR056374">
    <property type="entry name" value="DesK/YvfT_N"/>
</dbReference>
<feature type="transmembrane region" description="Helical" evidence="6">
    <location>
        <begin position="84"/>
        <end position="100"/>
    </location>
</feature>
<gene>
    <name evidence="10" type="ORF">SAMN05216225_10857</name>
</gene>
<keyword evidence="6" id="KW-1133">Transmembrane helix</keyword>
<evidence type="ECO:0000256" key="6">
    <source>
        <dbReference type="SAM" id="Phobius"/>
    </source>
</evidence>
<evidence type="ECO:0000256" key="4">
    <source>
        <dbReference type="ARBA" id="ARBA00022777"/>
    </source>
</evidence>
<dbReference type="AlphaFoldDB" id="A0A1M5NND7"/>
<proteinExistence type="predicted"/>
<dbReference type="GO" id="GO:0046983">
    <property type="term" value="F:protein dimerization activity"/>
    <property type="evidence" value="ECO:0007669"/>
    <property type="project" value="InterPro"/>
</dbReference>
<dbReference type="RefSeq" id="WP_072892108.1">
    <property type="nucleotide sequence ID" value="NZ_FQVW01000085.1"/>
</dbReference>
<dbReference type="PANTHER" id="PTHR24421">
    <property type="entry name" value="NITRATE/NITRITE SENSOR PROTEIN NARX-RELATED"/>
    <property type="match status" value="1"/>
</dbReference>